<organism evidence="2 3">
    <name type="scientific">Gordonia iterans</name>
    <dbReference type="NCBI Taxonomy" id="1004901"/>
    <lineage>
        <taxon>Bacteria</taxon>
        <taxon>Bacillati</taxon>
        <taxon>Actinomycetota</taxon>
        <taxon>Actinomycetes</taxon>
        <taxon>Mycobacteriales</taxon>
        <taxon>Gordoniaceae</taxon>
        <taxon>Gordonia</taxon>
    </lineage>
</organism>
<dbReference type="KEGG" id="git:C6V83_02885"/>
<dbReference type="OrthoDB" id="3214849at2"/>
<protein>
    <submittedName>
        <fullName evidence="2">Uncharacterized protein</fullName>
    </submittedName>
</protein>
<gene>
    <name evidence="2" type="ORF">C6V83_02885</name>
</gene>
<accession>A0A2S0KJW2</accession>
<keyword evidence="1" id="KW-0472">Membrane</keyword>
<name>A0A2S0KJW2_9ACTN</name>
<dbReference type="EMBL" id="CP027433">
    <property type="protein sequence ID" value="AVM01967.1"/>
    <property type="molecule type" value="Genomic_DNA"/>
</dbReference>
<reference evidence="2 3" key="1">
    <citation type="submission" date="2018-03" db="EMBL/GenBank/DDBJ databases">
        <title>Characteristics and genome of n-alkane degrading marine bacteria Gordonia iterans isolated from crude oil contaminated in Tae-an, South Korea.</title>
        <authorList>
            <person name="Lee S.-S."/>
            <person name="Kim H."/>
        </authorList>
    </citation>
    <scope>NUCLEOTIDE SEQUENCE [LARGE SCALE GENOMIC DNA]</scope>
    <source>
        <strain evidence="2 3">Co17</strain>
    </source>
</reference>
<proteinExistence type="predicted"/>
<dbReference type="Proteomes" id="UP000239814">
    <property type="component" value="Chromosome"/>
</dbReference>
<evidence type="ECO:0000313" key="2">
    <source>
        <dbReference type="EMBL" id="AVM01967.1"/>
    </source>
</evidence>
<keyword evidence="1" id="KW-0812">Transmembrane</keyword>
<keyword evidence="1" id="KW-1133">Transmembrane helix</keyword>
<evidence type="ECO:0000313" key="3">
    <source>
        <dbReference type="Proteomes" id="UP000239814"/>
    </source>
</evidence>
<evidence type="ECO:0000256" key="1">
    <source>
        <dbReference type="SAM" id="Phobius"/>
    </source>
</evidence>
<keyword evidence="3" id="KW-1185">Reference proteome</keyword>
<dbReference type="AlphaFoldDB" id="A0A2S0KJW2"/>
<feature type="transmembrane region" description="Helical" evidence="1">
    <location>
        <begin position="6"/>
        <end position="26"/>
    </location>
</feature>
<sequence>MCLLGAMQGLLVIVFPFVLMAFALAMEKVQTRLDRLSVGGEQVDEFLEAADDTDVSNLAKSGLPAALDELRNRRSEKYDDEQADRAS</sequence>